<evidence type="ECO:0000313" key="6">
    <source>
        <dbReference type="EMBL" id="QOL52284.1"/>
    </source>
</evidence>
<comment type="subcellular location">
    <subcellularLocation>
        <location evidence="1">Secreted</location>
    </subcellularLocation>
</comment>
<evidence type="ECO:0000256" key="4">
    <source>
        <dbReference type="SAM" id="SignalP"/>
    </source>
</evidence>
<dbReference type="AlphaFoldDB" id="A0A7L9UB60"/>
<feature type="domain" description="DUF1565" evidence="5">
    <location>
        <begin position="39"/>
        <end position="79"/>
    </location>
</feature>
<geneLocation type="plasmid" evidence="6 8">
    <name>unnamed1</name>
</geneLocation>
<evidence type="ECO:0000313" key="8">
    <source>
        <dbReference type="Proteomes" id="UP000593875"/>
    </source>
</evidence>
<dbReference type="PANTHER" id="PTHR40088">
    <property type="entry name" value="PECTATE LYASE (EUROFUNG)"/>
    <property type="match status" value="1"/>
</dbReference>
<dbReference type="InterPro" id="IPR011050">
    <property type="entry name" value="Pectin_lyase_fold/virulence"/>
</dbReference>
<reference evidence="6 8" key="1">
    <citation type="submission" date="2020-10" db="EMBL/GenBank/DDBJ databases">
        <title>Genome sequencing of Massilia sp. LPB0304.</title>
        <authorList>
            <person name="Kim J."/>
        </authorList>
    </citation>
    <scope>NUCLEOTIDE SEQUENCE [LARGE SCALE GENOMIC DNA]</scope>
    <source>
        <strain evidence="6 8">LPB0304</strain>
        <plasmid evidence="6 8">unnamed1</plasmid>
    </source>
</reference>
<dbReference type="RefSeq" id="WP_193689246.1">
    <property type="nucleotide sequence ID" value="NZ_CP062942.1"/>
</dbReference>
<name>A0A7L9UB60_9BURK</name>
<evidence type="ECO:0000256" key="2">
    <source>
        <dbReference type="ARBA" id="ARBA00022525"/>
    </source>
</evidence>
<evidence type="ECO:0000259" key="5">
    <source>
        <dbReference type="Pfam" id="PF07602"/>
    </source>
</evidence>
<dbReference type="GO" id="GO:0016837">
    <property type="term" value="F:carbon-oxygen lyase activity, acting on polysaccharides"/>
    <property type="evidence" value="ECO:0007669"/>
    <property type="project" value="TreeGrafter"/>
</dbReference>
<sequence>MKTFANSSTRTSAMFVAGFAALFTVTAGASAADLYVSTLGKDTNVGTSSSAPLRTIQRAAVLAKPGYVVHVAPGTYTETVTSTVSGTATARIRFVSDTKYGAILKPVTGAYTMWSQRGGYTDIDGFQVNGAGSTSVRIGIAMTGGNSSVRNSWIHDVAMTSGCDNRGGGGIVTDQSRGKTYSNYQIFNNRVHKVGGGCGYIQGIYHNSSGMIMNNVVSSTSQGINLGHDNNNTLIMNNTLFANSGYGVRYGGCKEAYNNGCPTRNIQVHNNIIYANGGGIQGPIASEDVGNSVSTNLVYANRTNFDLASPSSATKTGIISADPKFVQYLASGDGNYHLQTTSPVISKGLTANAPITDFDGKTRGAKIDFGAYESYLY</sequence>
<keyword evidence="3 4" id="KW-0732">Signal</keyword>
<dbReference type="InterPro" id="IPR059226">
    <property type="entry name" value="Choice_anch_Q_dom"/>
</dbReference>
<dbReference type="EMBL" id="CP062942">
    <property type="protein sequence ID" value="QOL52287.1"/>
    <property type="molecule type" value="Genomic_DNA"/>
</dbReference>
<evidence type="ECO:0000256" key="1">
    <source>
        <dbReference type="ARBA" id="ARBA00004613"/>
    </source>
</evidence>
<dbReference type="EMBL" id="CP062942">
    <property type="protein sequence ID" value="QOL52284.1"/>
    <property type="molecule type" value="Genomic_DNA"/>
</dbReference>
<feature type="chain" id="PRO_5044659124" evidence="4">
    <location>
        <begin position="32"/>
        <end position="377"/>
    </location>
</feature>
<dbReference type="KEGG" id="mlir:LPB04_23510"/>
<dbReference type="KEGG" id="mlir:LPB04_23525"/>
<dbReference type="InterPro" id="IPR012334">
    <property type="entry name" value="Pectin_lyas_fold"/>
</dbReference>
<dbReference type="GO" id="GO:0005576">
    <property type="term" value="C:extracellular region"/>
    <property type="evidence" value="ECO:0007669"/>
    <property type="project" value="UniProtKB-SubCell"/>
</dbReference>
<dbReference type="InterPro" id="IPR011459">
    <property type="entry name" value="DUF1565"/>
</dbReference>
<dbReference type="SUPFAM" id="SSF51126">
    <property type="entry name" value="Pectin lyase-like"/>
    <property type="match status" value="1"/>
</dbReference>
<dbReference type="Gene3D" id="2.160.20.10">
    <property type="entry name" value="Single-stranded right-handed beta-helix, Pectin lyase-like"/>
    <property type="match status" value="1"/>
</dbReference>
<dbReference type="Proteomes" id="UP000593875">
    <property type="component" value="Plasmid unnamed1"/>
</dbReference>
<feature type="signal peptide" evidence="4">
    <location>
        <begin position="1"/>
        <end position="31"/>
    </location>
</feature>
<gene>
    <name evidence="6" type="ORF">LPB04_23510</name>
    <name evidence="7" type="ORF">LPB04_23525</name>
</gene>
<keyword evidence="6" id="KW-0614">Plasmid</keyword>
<dbReference type="Pfam" id="PF07602">
    <property type="entry name" value="DUF1565"/>
    <property type="match status" value="1"/>
</dbReference>
<keyword evidence="8" id="KW-1185">Reference proteome</keyword>
<dbReference type="NCBIfam" id="NF041518">
    <property type="entry name" value="choice_anch_Q"/>
    <property type="match status" value="1"/>
</dbReference>
<organism evidence="6 8">
    <name type="scientific">Massilia litorea</name>
    <dbReference type="NCBI Taxonomy" id="2769491"/>
    <lineage>
        <taxon>Bacteria</taxon>
        <taxon>Pseudomonadati</taxon>
        <taxon>Pseudomonadota</taxon>
        <taxon>Betaproteobacteria</taxon>
        <taxon>Burkholderiales</taxon>
        <taxon>Oxalobacteraceae</taxon>
        <taxon>Telluria group</taxon>
        <taxon>Massilia</taxon>
    </lineage>
</organism>
<keyword evidence="2" id="KW-0964">Secreted</keyword>
<evidence type="ECO:0000313" key="7">
    <source>
        <dbReference type="EMBL" id="QOL52287.1"/>
    </source>
</evidence>
<dbReference type="InterPro" id="IPR052052">
    <property type="entry name" value="Polysaccharide_Lyase_9"/>
</dbReference>
<accession>A0A7L9UB60</accession>
<evidence type="ECO:0000256" key="3">
    <source>
        <dbReference type="ARBA" id="ARBA00022729"/>
    </source>
</evidence>
<dbReference type="PANTHER" id="PTHR40088:SF2">
    <property type="entry name" value="SECRETED SUGAR HYDROLASE"/>
    <property type="match status" value="1"/>
</dbReference>
<protein>
    <submittedName>
        <fullName evidence="6">DUF1565 domain-containing protein</fullName>
    </submittedName>
</protein>
<proteinExistence type="predicted"/>